<dbReference type="AlphaFoldDB" id="A0ABD6ET05"/>
<feature type="transmembrane region" description="Helical" evidence="1">
    <location>
        <begin position="12"/>
        <end position="30"/>
    </location>
</feature>
<protein>
    <submittedName>
        <fullName evidence="2">Uncharacterized protein</fullName>
    </submittedName>
</protein>
<dbReference type="SUPFAM" id="SSF53335">
    <property type="entry name" value="S-adenosyl-L-methionine-dependent methyltransferases"/>
    <property type="match status" value="1"/>
</dbReference>
<gene>
    <name evidence="2" type="ORF">AB6A40_009662</name>
</gene>
<organism evidence="2 3">
    <name type="scientific">Gnathostoma spinigerum</name>
    <dbReference type="NCBI Taxonomy" id="75299"/>
    <lineage>
        <taxon>Eukaryota</taxon>
        <taxon>Metazoa</taxon>
        <taxon>Ecdysozoa</taxon>
        <taxon>Nematoda</taxon>
        <taxon>Chromadorea</taxon>
        <taxon>Rhabditida</taxon>
        <taxon>Spirurina</taxon>
        <taxon>Gnathostomatomorpha</taxon>
        <taxon>Gnathostomatoidea</taxon>
        <taxon>Gnathostomatidae</taxon>
        <taxon>Gnathostoma</taxon>
    </lineage>
</organism>
<accession>A0ABD6ET05</accession>
<dbReference type="InterPro" id="IPR029063">
    <property type="entry name" value="SAM-dependent_MTases_sf"/>
</dbReference>
<keyword evidence="1" id="KW-1133">Transmembrane helix</keyword>
<keyword evidence="1" id="KW-0472">Membrane</keyword>
<evidence type="ECO:0000313" key="2">
    <source>
        <dbReference type="EMBL" id="MFH4982953.1"/>
    </source>
</evidence>
<evidence type="ECO:0000256" key="1">
    <source>
        <dbReference type="SAM" id="Phobius"/>
    </source>
</evidence>
<dbReference type="Proteomes" id="UP001608902">
    <property type="component" value="Unassembled WGS sequence"/>
</dbReference>
<dbReference type="EMBL" id="JBGFUD010010593">
    <property type="protein sequence ID" value="MFH4982953.1"/>
    <property type="molecule type" value="Genomic_DNA"/>
</dbReference>
<reference evidence="2 3" key="1">
    <citation type="submission" date="2024-08" db="EMBL/GenBank/DDBJ databases">
        <title>Gnathostoma spinigerum genome.</title>
        <authorList>
            <person name="Gonzalez-Bertolin B."/>
            <person name="Monzon S."/>
            <person name="Zaballos A."/>
            <person name="Jimenez P."/>
            <person name="Dekumyoy P."/>
            <person name="Varona S."/>
            <person name="Cuesta I."/>
            <person name="Sumanam S."/>
            <person name="Adisakwattana P."/>
            <person name="Gasser R.B."/>
            <person name="Hernandez-Gonzalez A."/>
            <person name="Young N.D."/>
            <person name="Perteguer M.J."/>
        </authorList>
    </citation>
    <scope>NUCLEOTIDE SEQUENCE [LARGE SCALE GENOMIC DNA]</scope>
    <source>
        <strain evidence="2">AL3</strain>
        <tissue evidence="2">Liver</tissue>
    </source>
</reference>
<proteinExistence type="predicted"/>
<sequence>MLRQVVDLTTRLYYYIFDRFIIYPLLRMLYTKFNCRFLNLGYLPEISDGKVNTLVEQLNENIDMRPHVYLYEKVLSLCPMYPNFAGMNVLEIGCGQGGGIEWIKQYVRVIFDIN</sequence>
<comment type="caution">
    <text evidence="2">The sequence shown here is derived from an EMBL/GenBank/DDBJ whole genome shotgun (WGS) entry which is preliminary data.</text>
</comment>
<name>A0ABD6ET05_9BILA</name>
<keyword evidence="1" id="KW-0812">Transmembrane</keyword>
<evidence type="ECO:0000313" key="3">
    <source>
        <dbReference type="Proteomes" id="UP001608902"/>
    </source>
</evidence>
<keyword evidence="3" id="KW-1185">Reference proteome</keyword>